<gene>
    <name evidence="4" type="ORF">jhhlp_007341</name>
</gene>
<evidence type="ECO:0000313" key="5">
    <source>
        <dbReference type="Proteomes" id="UP000233524"/>
    </source>
</evidence>
<keyword evidence="5" id="KW-1185">Reference proteome</keyword>
<dbReference type="InterPro" id="IPR009053">
    <property type="entry name" value="Prefoldin"/>
</dbReference>
<dbReference type="PANTHER" id="PTHR13303">
    <property type="entry name" value="PREFOLDIN SUBUNIT 2"/>
    <property type="match status" value="1"/>
</dbReference>
<dbReference type="OrthoDB" id="29646at2759"/>
<dbReference type="SUPFAM" id="SSF46579">
    <property type="entry name" value="Prefoldin"/>
    <property type="match status" value="1"/>
</dbReference>
<accession>A0A2N3N2E6</accession>
<dbReference type="FunFam" id="1.10.287.370:FF:000002">
    <property type="entry name" value="Prefoldin subunit 2"/>
    <property type="match status" value="1"/>
</dbReference>
<dbReference type="Proteomes" id="UP000233524">
    <property type="component" value="Unassembled WGS sequence"/>
</dbReference>
<dbReference type="VEuPathDB" id="FungiDB:jhhlp_007341"/>
<keyword evidence="3" id="KW-0175">Coiled coil</keyword>
<dbReference type="Pfam" id="PF01920">
    <property type="entry name" value="Prefoldin_2"/>
    <property type="match status" value="1"/>
</dbReference>
<organism evidence="4 5">
    <name type="scientific">Lomentospora prolificans</name>
    <dbReference type="NCBI Taxonomy" id="41688"/>
    <lineage>
        <taxon>Eukaryota</taxon>
        <taxon>Fungi</taxon>
        <taxon>Dikarya</taxon>
        <taxon>Ascomycota</taxon>
        <taxon>Pezizomycotina</taxon>
        <taxon>Sordariomycetes</taxon>
        <taxon>Hypocreomycetidae</taxon>
        <taxon>Microascales</taxon>
        <taxon>Microascaceae</taxon>
        <taxon>Lomentospora</taxon>
    </lineage>
</organism>
<dbReference type="InterPro" id="IPR002777">
    <property type="entry name" value="PFD_beta-like"/>
</dbReference>
<dbReference type="CDD" id="cd23163">
    <property type="entry name" value="Prefoldin_2"/>
    <property type="match status" value="1"/>
</dbReference>
<comment type="caution">
    <text evidence="4">The sequence shown here is derived from an EMBL/GenBank/DDBJ whole genome shotgun (WGS) entry which is preliminary data.</text>
</comment>
<dbReference type="FunCoup" id="A0A2N3N2E6">
    <property type="interactions" value="740"/>
</dbReference>
<dbReference type="GO" id="GO:0016272">
    <property type="term" value="C:prefoldin complex"/>
    <property type="evidence" value="ECO:0007669"/>
    <property type="project" value="InterPro"/>
</dbReference>
<dbReference type="GO" id="GO:0006457">
    <property type="term" value="P:protein folding"/>
    <property type="evidence" value="ECO:0007669"/>
    <property type="project" value="InterPro"/>
</dbReference>
<sequence>MSSQTVSAKKQQDLQNQYNNFKNSLQQIAQKIGEIEQESEEHKLVLDTLGPLDGDRKCFRLINGVLVEKTVADVIPLLQTNAEGLKNVLEDLVKTYKTKEGELEKWKVSLYSSSQNISHGDTTDANLAIQKKNKIQVVQSA</sequence>
<evidence type="ECO:0000313" key="4">
    <source>
        <dbReference type="EMBL" id="PKS06593.1"/>
    </source>
</evidence>
<feature type="coiled-coil region" evidence="3">
    <location>
        <begin position="11"/>
        <end position="38"/>
    </location>
</feature>
<comment type="similarity">
    <text evidence="1">Belongs to the prefoldin subunit beta family.</text>
</comment>
<evidence type="ECO:0000256" key="3">
    <source>
        <dbReference type="SAM" id="Coils"/>
    </source>
</evidence>
<keyword evidence="2" id="KW-0143">Chaperone</keyword>
<dbReference type="AlphaFoldDB" id="A0A2N3N2E6"/>
<name>A0A2N3N2E6_9PEZI</name>
<evidence type="ECO:0008006" key="6">
    <source>
        <dbReference type="Google" id="ProtNLM"/>
    </source>
</evidence>
<dbReference type="GO" id="GO:0051082">
    <property type="term" value="F:unfolded protein binding"/>
    <property type="evidence" value="ECO:0007669"/>
    <property type="project" value="InterPro"/>
</dbReference>
<protein>
    <recommendedName>
        <fullName evidence="6">Prefoldin subunit 2</fullName>
    </recommendedName>
</protein>
<dbReference type="InParanoid" id="A0A2N3N2E6"/>
<evidence type="ECO:0000256" key="2">
    <source>
        <dbReference type="ARBA" id="ARBA00023186"/>
    </source>
</evidence>
<dbReference type="Gene3D" id="1.10.287.370">
    <property type="match status" value="1"/>
</dbReference>
<dbReference type="STRING" id="41688.A0A2N3N2E6"/>
<proteinExistence type="inferred from homology"/>
<evidence type="ECO:0000256" key="1">
    <source>
        <dbReference type="ARBA" id="ARBA00008045"/>
    </source>
</evidence>
<reference evidence="4 5" key="1">
    <citation type="journal article" date="2017" name="G3 (Bethesda)">
        <title>First Draft Genome Sequence of the Pathogenic Fungus Lomentospora prolificans (Formerly Scedosporium prolificans).</title>
        <authorList>
            <person name="Luo R."/>
            <person name="Zimin A."/>
            <person name="Workman R."/>
            <person name="Fan Y."/>
            <person name="Pertea G."/>
            <person name="Grossman N."/>
            <person name="Wear M.P."/>
            <person name="Jia B."/>
            <person name="Miller H."/>
            <person name="Casadevall A."/>
            <person name="Timp W."/>
            <person name="Zhang S.X."/>
            <person name="Salzberg S.L."/>
        </authorList>
    </citation>
    <scope>NUCLEOTIDE SEQUENCE [LARGE SCALE GENOMIC DNA]</scope>
    <source>
        <strain evidence="4 5">JHH-5317</strain>
    </source>
</reference>
<dbReference type="EMBL" id="NLAX01001034">
    <property type="protein sequence ID" value="PKS06593.1"/>
    <property type="molecule type" value="Genomic_DNA"/>
</dbReference>
<dbReference type="InterPro" id="IPR027235">
    <property type="entry name" value="PFD2"/>
</dbReference>